<dbReference type="Pfam" id="PF06314">
    <property type="entry name" value="ADC"/>
    <property type="match status" value="1"/>
</dbReference>
<name>A0ABV6AVV0_9DEIO</name>
<evidence type="ECO:0000313" key="1">
    <source>
        <dbReference type="EMBL" id="MFB9991621.1"/>
    </source>
</evidence>
<accession>A0ABV6AVV0</accession>
<evidence type="ECO:0000313" key="2">
    <source>
        <dbReference type="Proteomes" id="UP001589733"/>
    </source>
</evidence>
<sequence length="264" mass="29106">MIKGYSQPLSPLGLANLVKAPPWHYAGTVLAIDFWADPTQAQAVMPPGMRADPEGRATGFFIEWQATASSDQAYLDPVGSQYREFFVLLAASLDGEAVATCPYIFVDQDVSLVRGLIQGYPKVMGSIHLTRAFTVPSLAAPVVGPGGRFAGTLAAKDRRLAEGQVTLRETSEEGPRHTAFPIVNLRYFPRLEAGQHHNPAVYELLRQRWENRTLSTIWQGDADLQFFGSPHHELAALTPVKVGHGYRYDMAITIQDAEVVRKFN</sequence>
<gene>
    <name evidence="1" type="ORF">ACFFLM_06535</name>
</gene>
<dbReference type="SUPFAM" id="SSF160104">
    <property type="entry name" value="Acetoacetate decarboxylase-like"/>
    <property type="match status" value="1"/>
</dbReference>
<dbReference type="InterPro" id="IPR023375">
    <property type="entry name" value="ADC_dom_sf"/>
</dbReference>
<dbReference type="InterPro" id="IPR010451">
    <property type="entry name" value="Acetoacetate_decarboxylase"/>
</dbReference>
<comment type="caution">
    <text evidence="1">The sequence shown here is derived from an EMBL/GenBank/DDBJ whole genome shotgun (WGS) entry which is preliminary data.</text>
</comment>
<dbReference type="Gene3D" id="2.40.400.10">
    <property type="entry name" value="Acetoacetate decarboxylase-like"/>
    <property type="match status" value="1"/>
</dbReference>
<proteinExistence type="predicted"/>
<dbReference type="Proteomes" id="UP001589733">
    <property type="component" value="Unassembled WGS sequence"/>
</dbReference>
<organism evidence="1 2">
    <name type="scientific">Deinococcus oregonensis</name>
    <dbReference type="NCBI Taxonomy" id="1805970"/>
    <lineage>
        <taxon>Bacteria</taxon>
        <taxon>Thermotogati</taxon>
        <taxon>Deinococcota</taxon>
        <taxon>Deinococci</taxon>
        <taxon>Deinococcales</taxon>
        <taxon>Deinococcaceae</taxon>
        <taxon>Deinococcus</taxon>
    </lineage>
</organism>
<dbReference type="RefSeq" id="WP_380006979.1">
    <property type="nucleotide sequence ID" value="NZ_JBHLYR010000021.1"/>
</dbReference>
<protein>
    <submittedName>
        <fullName evidence="1">Acetoacetate decarboxylase family protein</fullName>
    </submittedName>
</protein>
<reference evidence="1 2" key="1">
    <citation type="submission" date="2024-09" db="EMBL/GenBank/DDBJ databases">
        <authorList>
            <person name="Sun Q."/>
            <person name="Mori K."/>
        </authorList>
    </citation>
    <scope>NUCLEOTIDE SEQUENCE [LARGE SCALE GENOMIC DNA]</scope>
    <source>
        <strain evidence="1 2">JCM 13503</strain>
    </source>
</reference>
<keyword evidence="2" id="KW-1185">Reference proteome</keyword>
<dbReference type="EMBL" id="JBHLYR010000021">
    <property type="protein sequence ID" value="MFB9991621.1"/>
    <property type="molecule type" value="Genomic_DNA"/>
</dbReference>